<protein>
    <submittedName>
        <fullName evidence="3">Gfo/Idh/MocA family oxidoreductase</fullName>
    </submittedName>
</protein>
<proteinExistence type="predicted"/>
<dbReference type="SUPFAM" id="SSF55347">
    <property type="entry name" value="Glyceraldehyde-3-phosphate dehydrogenase-like, C-terminal domain"/>
    <property type="match status" value="1"/>
</dbReference>
<dbReference type="SUPFAM" id="SSF51735">
    <property type="entry name" value="NAD(P)-binding Rossmann-fold domains"/>
    <property type="match status" value="1"/>
</dbReference>
<dbReference type="InterPro" id="IPR000683">
    <property type="entry name" value="Gfo/Idh/MocA-like_OxRdtase_N"/>
</dbReference>
<sequence length="346" mass="38216">MKNLRFAVLGTGFWSTYQIAGWRELDSVELVAVYNRTRTRAGQVAEQFGVPHVYDDADELLRNHAGELDFVDIITDVDTHALFTEKAAAAGLNVICQKPMGPNLETAQRMVDTCRQAGVQFFVHENFRWQSSIRKLKAVIDSGVIGEVFKAQISFCSGFAVFDNQPFLAELEQFILTDIGSHILDVCRFLFGEVNTLYCQTTRVNLRIKGEDVAIVAMTMQNGIICQAEMSYASILEKEAFPQTLALVEGSLGSVRLTHDFVLNITTRSGTDTQTASPVMYPWLDRAYAVVHASIVDCNRNILSALQGQGAAETTGGDNLETVRLVYAAYESARTNSVITVSSFGR</sequence>
<feature type="domain" description="Gfo/Idh/MocA-like oxidoreductase N-terminal" evidence="1">
    <location>
        <begin position="4"/>
        <end position="123"/>
    </location>
</feature>
<dbReference type="InterPro" id="IPR036291">
    <property type="entry name" value="NAD(P)-bd_dom_sf"/>
</dbReference>
<dbReference type="PANTHER" id="PTHR43708:SF8">
    <property type="entry name" value="OXIDOREDUCTASE"/>
    <property type="match status" value="1"/>
</dbReference>
<evidence type="ECO:0000313" key="3">
    <source>
        <dbReference type="EMBL" id="GAA4416550.1"/>
    </source>
</evidence>
<evidence type="ECO:0000259" key="2">
    <source>
        <dbReference type="Pfam" id="PF22725"/>
    </source>
</evidence>
<dbReference type="Gene3D" id="3.40.50.720">
    <property type="entry name" value="NAD(P)-binding Rossmann-like Domain"/>
    <property type="match status" value="1"/>
</dbReference>
<dbReference type="InterPro" id="IPR055170">
    <property type="entry name" value="GFO_IDH_MocA-like_dom"/>
</dbReference>
<accession>A0ABP8KUU7</accession>
<dbReference type="PANTHER" id="PTHR43708">
    <property type="entry name" value="CONSERVED EXPRESSED OXIDOREDUCTASE (EUROFUNG)"/>
    <property type="match status" value="1"/>
</dbReference>
<evidence type="ECO:0000313" key="4">
    <source>
        <dbReference type="Proteomes" id="UP001500936"/>
    </source>
</evidence>
<dbReference type="Pfam" id="PF22725">
    <property type="entry name" value="GFO_IDH_MocA_C3"/>
    <property type="match status" value="1"/>
</dbReference>
<dbReference type="Pfam" id="PF01408">
    <property type="entry name" value="GFO_IDH_MocA"/>
    <property type="match status" value="1"/>
</dbReference>
<dbReference type="InterPro" id="IPR051317">
    <property type="entry name" value="Gfo/Idh/MocA_oxidoreduct"/>
</dbReference>
<evidence type="ECO:0000259" key="1">
    <source>
        <dbReference type="Pfam" id="PF01408"/>
    </source>
</evidence>
<dbReference type="Gene3D" id="3.30.360.10">
    <property type="entry name" value="Dihydrodipicolinate Reductase, domain 2"/>
    <property type="match status" value="1"/>
</dbReference>
<comment type="caution">
    <text evidence="3">The sequence shown here is derived from an EMBL/GenBank/DDBJ whole genome shotgun (WGS) entry which is preliminary data.</text>
</comment>
<dbReference type="EMBL" id="BAABHB010000014">
    <property type="protein sequence ID" value="GAA4416550.1"/>
    <property type="molecule type" value="Genomic_DNA"/>
</dbReference>
<organism evidence="3 4">
    <name type="scientific">Nibrella viscosa</name>
    <dbReference type="NCBI Taxonomy" id="1084524"/>
    <lineage>
        <taxon>Bacteria</taxon>
        <taxon>Pseudomonadati</taxon>
        <taxon>Bacteroidota</taxon>
        <taxon>Cytophagia</taxon>
        <taxon>Cytophagales</taxon>
        <taxon>Spirosomataceae</taxon>
        <taxon>Nibrella</taxon>
    </lineage>
</organism>
<dbReference type="RefSeq" id="WP_345270602.1">
    <property type="nucleotide sequence ID" value="NZ_BAABHB010000014.1"/>
</dbReference>
<gene>
    <name evidence="3" type="ORF">GCM10023187_48080</name>
</gene>
<name>A0ABP8KUU7_9BACT</name>
<keyword evidence="4" id="KW-1185">Reference proteome</keyword>
<feature type="domain" description="GFO/IDH/MocA-like oxidoreductase" evidence="2">
    <location>
        <begin position="133"/>
        <end position="254"/>
    </location>
</feature>
<reference evidence="4" key="1">
    <citation type="journal article" date="2019" name="Int. J. Syst. Evol. Microbiol.">
        <title>The Global Catalogue of Microorganisms (GCM) 10K type strain sequencing project: providing services to taxonomists for standard genome sequencing and annotation.</title>
        <authorList>
            <consortium name="The Broad Institute Genomics Platform"/>
            <consortium name="The Broad Institute Genome Sequencing Center for Infectious Disease"/>
            <person name="Wu L."/>
            <person name="Ma J."/>
        </authorList>
    </citation>
    <scope>NUCLEOTIDE SEQUENCE [LARGE SCALE GENOMIC DNA]</scope>
    <source>
        <strain evidence="4">JCM 17925</strain>
    </source>
</reference>
<dbReference type="Proteomes" id="UP001500936">
    <property type="component" value="Unassembled WGS sequence"/>
</dbReference>